<gene>
    <name evidence="3" type="ORF">Tpal_512</name>
</gene>
<sequence length="739" mass="81866">MAILYKANETDFTHFGLGMLQDAIQIFVTEERNGILELEMQYPVSGDRFADLKLDRLIKADAGHYLKNQRFKIIRITKPLNGIVTVYGEHVSMLTRDLPLPPNVSFSGDATSALNTWKNSIIGIDPNPFTVFSDISLPGSGSWSIKDVKNARDALGGVEGSLLDTYGGEYLFDNYDIKLYANRGKQSGALIAYGRNLTDLEQEENIADTYTSIYPYAVVSDDNQNEIILTLPEYYLDSEYVSNYARRKILTVDFSGDDVTTVEQLRTKAEAYIINNRIGVPKVNLKIKYVDLAKTLDYEETQALEEVNVCDWVTIYFEEYGIKTNEKIIKTVWDDLLKQYDSIEVGEARASLAQSINTTVDGKLETVAVNLNTIRLAADGKTKIYTGLAEPVASNINDLWYKPVDSGAVEMYRWNGIIWALQKTSADTLAGTVDFATVQAINIDANAITTGTLSGANFWLNLITGLMRFIDPVSQDTLDLDQAKIIYGAGTTYERILAYTSEGWKLYPGPNNTGTNLNTSLRLHGGITYVDFFGDLTGNAPESTHRARVESNGEYLYLRTANGEVVKVIDWGGNPRDIIARDFITSDPNNPTHHYADRWETPRDGNRSIVISPNGTGSLYICDPTMTAYYNIKASDFVVSSSETIKTNIVESTISALDQIMDLTVVEYDLIKDVQDGTVDKQLGFIAENSPAISNPTNDAISLYKANALATKGVQELLARIEALEAENATMKADISAIK</sequence>
<dbReference type="EMBL" id="FJNE01000001">
    <property type="protein sequence ID" value="CZQ83994.1"/>
    <property type="molecule type" value="Genomic_DNA"/>
</dbReference>
<organism evidence="3 4">
    <name type="scientific">Trichococcus palustris</name>
    <dbReference type="NCBI Taxonomy" id="140314"/>
    <lineage>
        <taxon>Bacteria</taxon>
        <taxon>Bacillati</taxon>
        <taxon>Bacillota</taxon>
        <taxon>Bacilli</taxon>
        <taxon>Lactobacillales</taxon>
        <taxon>Carnobacteriaceae</taxon>
        <taxon>Trichococcus</taxon>
    </lineage>
</organism>
<dbReference type="Proteomes" id="UP000242754">
    <property type="component" value="Unassembled WGS sequence"/>
</dbReference>
<dbReference type="RefSeq" id="WP_177194351.1">
    <property type="nucleotide sequence ID" value="NZ_FJNE01000001.1"/>
</dbReference>
<dbReference type="STRING" id="140314.SAMN04488076_103220"/>
<dbReference type="InterPro" id="IPR007119">
    <property type="entry name" value="Phage_tail_spike_N"/>
</dbReference>
<evidence type="ECO:0000256" key="1">
    <source>
        <dbReference type="SAM" id="Coils"/>
    </source>
</evidence>
<evidence type="ECO:0000313" key="3">
    <source>
        <dbReference type="EMBL" id="CZQ83994.1"/>
    </source>
</evidence>
<dbReference type="InterPro" id="IPR030392">
    <property type="entry name" value="S74_ICA"/>
</dbReference>
<evidence type="ECO:0000259" key="2">
    <source>
        <dbReference type="PROSITE" id="PS51688"/>
    </source>
</evidence>
<protein>
    <submittedName>
        <fullName evidence="3">Chaperone of endosialidase</fullName>
    </submittedName>
</protein>
<keyword evidence="1" id="KW-0175">Coiled coil</keyword>
<feature type="coiled-coil region" evidence="1">
    <location>
        <begin position="707"/>
        <end position="734"/>
    </location>
</feature>
<dbReference type="NCBIfam" id="TIGR01665">
    <property type="entry name" value="put_anti_recept"/>
    <property type="match status" value="1"/>
</dbReference>
<dbReference type="AlphaFoldDB" id="A0A143YAK5"/>
<feature type="domain" description="Peptidase S74" evidence="2">
    <location>
        <begin position="641"/>
        <end position="735"/>
    </location>
</feature>
<dbReference type="Pfam" id="PF13884">
    <property type="entry name" value="Peptidase_S74"/>
    <property type="match status" value="1"/>
</dbReference>
<name>A0A143YAK5_9LACT</name>
<reference evidence="3 4" key="1">
    <citation type="submission" date="2016-02" db="EMBL/GenBank/DDBJ databases">
        <authorList>
            <person name="Wen L."/>
            <person name="He K."/>
            <person name="Yang H."/>
        </authorList>
    </citation>
    <scope>NUCLEOTIDE SEQUENCE [LARGE SCALE GENOMIC DNA]</scope>
    <source>
        <strain evidence="3">Trichococcus palustris</strain>
    </source>
</reference>
<evidence type="ECO:0000313" key="4">
    <source>
        <dbReference type="Proteomes" id="UP000242754"/>
    </source>
</evidence>
<dbReference type="PROSITE" id="PS51688">
    <property type="entry name" value="ICA"/>
    <property type="match status" value="1"/>
</dbReference>
<accession>A0A143YAK5</accession>
<proteinExistence type="predicted"/>
<dbReference type="Pfam" id="PF06605">
    <property type="entry name" value="Prophage_tail"/>
    <property type="match status" value="1"/>
</dbReference>
<dbReference type="InterPro" id="IPR010572">
    <property type="entry name" value="Tail_dom"/>
</dbReference>
<keyword evidence="4" id="KW-1185">Reference proteome</keyword>